<dbReference type="PRINTS" id="PR00080">
    <property type="entry name" value="SDRFAMILY"/>
</dbReference>
<comment type="caution">
    <text evidence="3">The sequence shown here is derived from an EMBL/GenBank/DDBJ whole genome shotgun (WGS) entry which is preliminary data.</text>
</comment>
<protein>
    <submittedName>
        <fullName evidence="3">SDR family oxidoreductase</fullName>
    </submittedName>
</protein>
<dbReference type="InterPro" id="IPR002347">
    <property type="entry name" value="SDR_fam"/>
</dbReference>
<dbReference type="NCBIfam" id="NF009466">
    <property type="entry name" value="PRK12826.1-2"/>
    <property type="match status" value="1"/>
</dbReference>
<organism evidence="3 4">
    <name type="scientific">Stenotrophomonas cyclobalanopsidis</name>
    <dbReference type="NCBI Taxonomy" id="2771362"/>
    <lineage>
        <taxon>Bacteria</taxon>
        <taxon>Pseudomonadati</taxon>
        <taxon>Pseudomonadota</taxon>
        <taxon>Gammaproteobacteria</taxon>
        <taxon>Lysobacterales</taxon>
        <taxon>Lysobacteraceae</taxon>
        <taxon>Stenotrophomonas</taxon>
    </lineage>
</organism>
<dbReference type="SUPFAM" id="SSF51735">
    <property type="entry name" value="NAD(P)-binding Rossmann-fold domains"/>
    <property type="match status" value="1"/>
</dbReference>
<dbReference type="Proteomes" id="UP000326367">
    <property type="component" value="Unassembled WGS sequence"/>
</dbReference>
<keyword evidence="2" id="KW-0560">Oxidoreductase</keyword>
<proteinExistence type="inferred from homology"/>
<dbReference type="PROSITE" id="PS00061">
    <property type="entry name" value="ADH_SHORT"/>
    <property type="match status" value="1"/>
</dbReference>
<evidence type="ECO:0000256" key="2">
    <source>
        <dbReference type="ARBA" id="ARBA00023002"/>
    </source>
</evidence>
<evidence type="ECO:0000256" key="1">
    <source>
        <dbReference type="ARBA" id="ARBA00006484"/>
    </source>
</evidence>
<reference evidence="3 4" key="1">
    <citation type="journal article" date="2020" name="Antonie Van Leeuwenhoek">
        <title>Stenotrophomonas cyclobalanopsidis sp. nov., isolated from the leaf spot disease of Cyclobalanopsis patelliformis.</title>
        <authorList>
            <person name="Bian D.R."/>
            <person name="Xue H."/>
            <person name="Piao C.G."/>
            <person name="Li Y."/>
        </authorList>
    </citation>
    <scope>NUCLEOTIDE SEQUENCE [LARGE SCALE GENOMIC DNA]</scope>
    <source>
        <strain evidence="3 4">TPQG1-4</strain>
    </source>
</reference>
<evidence type="ECO:0000313" key="4">
    <source>
        <dbReference type="Proteomes" id="UP000326367"/>
    </source>
</evidence>
<dbReference type="InterPro" id="IPR036291">
    <property type="entry name" value="NAD(P)-bd_dom_sf"/>
</dbReference>
<dbReference type="PANTHER" id="PTHR24321:SF8">
    <property type="entry name" value="ESTRADIOL 17-BETA-DEHYDROGENASE 8-RELATED"/>
    <property type="match status" value="1"/>
</dbReference>
<sequence length="252" mass="25724">MIDYQLKGKTAIVTGGVSGIGLAVAELLAASGASLSVWDLKQDAVDATMQSLKAKGVEAIGIALDVTDEAAVEAAVQRTVKELGGIDVAVNNAGIGGPAASSGDYPVDGWKRVVDVNLTSVFLCQRAQIQAMRAAGKGGSIINMASILGQVGYAGSTAYVAAKHGVVGLTQTAAWEHAGDGIRINAVGPGFIATPLLEKMDAKVRATLEGRHALKRLGLPEEVAALVAWLASDDASFATGTYYAIDGGYLAQ</sequence>
<accession>A0ABQ6T2L2</accession>
<dbReference type="Pfam" id="PF13561">
    <property type="entry name" value="adh_short_C2"/>
    <property type="match status" value="1"/>
</dbReference>
<gene>
    <name evidence="3" type="ORF">FJU31_07020</name>
</gene>
<dbReference type="EMBL" id="VYKI01000006">
    <property type="protein sequence ID" value="KAA9000878.1"/>
    <property type="molecule type" value="Genomic_DNA"/>
</dbReference>
<dbReference type="PRINTS" id="PR00081">
    <property type="entry name" value="GDHRDH"/>
</dbReference>
<evidence type="ECO:0000313" key="3">
    <source>
        <dbReference type="EMBL" id="KAA9000878.1"/>
    </source>
</evidence>
<name>A0ABQ6T2L2_9GAMM</name>
<dbReference type="InterPro" id="IPR020904">
    <property type="entry name" value="Sc_DH/Rdtase_CS"/>
</dbReference>
<dbReference type="PANTHER" id="PTHR24321">
    <property type="entry name" value="DEHYDROGENASES, SHORT CHAIN"/>
    <property type="match status" value="1"/>
</dbReference>
<keyword evidence="4" id="KW-1185">Reference proteome</keyword>
<comment type="similarity">
    <text evidence="1">Belongs to the short-chain dehydrogenases/reductases (SDR) family.</text>
</comment>
<dbReference type="Gene3D" id="3.40.50.720">
    <property type="entry name" value="NAD(P)-binding Rossmann-like Domain"/>
    <property type="match status" value="1"/>
</dbReference>
<dbReference type="RefSeq" id="WP_150454103.1">
    <property type="nucleotide sequence ID" value="NZ_VYKI01000006.1"/>
</dbReference>